<dbReference type="Gene3D" id="3.40.50.620">
    <property type="entry name" value="HUPs"/>
    <property type="match status" value="1"/>
</dbReference>
<dbReference type="PANTHER" id="PTHR46268">
    <property type="entry name" value="STRESS RESPONSE PROTEIN NHAX"/>
    <property type="match status" value="1"/>
</dbReference>
<dbReference type="PANTHER" id="PTHR46268:SF24">
    <property type="entry name" value="UNIVERSAL STRESS PROTEIN"/>
    <property type="match status" value="1"/>
</dbReference>
<feature type="domain" description="UspA" evidence="2">
    <location>
        <begin position="2"/>
        <end position="142"/>
    </location>
</feature>
<dbReference type="SUPFAM" id="SSF52402">
    <property type="entry name" value="Adenine nucleotide alpha hydrolases-like"/>
    <property type="match status" value="1"/>
</dbReference>
<dbReference type="InterPro" id="IPR006015">
    <property type="entry name" value="Universal_stress_UspA"/>
</dbReference>
<evidence type="ECO:0000256" key="1">
    <source>
        <dbReference type="ARBA" id="ARBA00008791"/>
    </source>
</evidence>
<dbReference type="EMBL" id="JBHSXN010000003">
    <property type="protein sequence ID" value="MFC6954163.1"/>
    <property type="molecule type" value="Genomic_DNA"/>
</dbReference>
<comment type="caution">
    <text evidence="3">The sequence shown here is derived from an EMBL/GenBank/DDBJ whole genome shotgun (WGS) entry which is preliminary data.</text>
</comment>
<evidence type="ECO:0000313" key="3">
    <source>
        <dbReference type="EMBL" id="MFC6954163.1"/>
    </source>
</evidence>
<dbReference type="Proteomes" id="UP001596395">
    <property type="component" value="Unassembled WGS sequence"/>
</dbReference>
<proteinExistence type="inferred from homology"/>
<gene>
    <name evidence="3" type="ORF">ACFQGB_14970</name>
</gene>
<evidence type="ECO:0000259" key="2">
    <source>
        <dbReference type="Pfam" id="PF00582"/>
    </source>
</evidence>
<dbReference type="CDD" id="cd00293">
    <property type="entry name" value="USP-like"/>
    <property type="match status" value="1"/>
</dbReference>
<dbReference type="InterPro" id="IPR014729">
    <property type="entry name" value="Rossmann-like_a/b/a_fold"/>
</dbReference>
<reference evidence="3 4" key="1">
    <citation type="journal article" date="2019" name="Int. J. Syst. Evol. Microbiol.">
        <title>The Global Catalogue of Microorganisms (GCM) 10K type strain sequencing project: providing services to taxonomists for standard genome sequencing and annotation.</title>
        <authorList>
            <consortium name="The Broad Institute Genomics Platform"/>
            <consortium name="The Broad Institute Genome Sequencing Center for Infectious Disease"/>
            <person name="Wu L."/>
            <person name="Ma J."/>
        </authorList>
    </citation>
    <scope>NUCLEOTIDE SEQUENCE [LARGE SCALE GENOMIC DNA]</scope>
    <source>
        <strain evidence="3 4">GX26</strain>
    </source>
</reference>
<dbReference type="PRINTS" id="PR01438">
    <property type="entry name" value="UNVRSLSTRESS"/>
</dbReference>
<protein>
    <submittedName>
        <fullName evidence="3">Universal stress protein</fullName>
    </submittedName>
</protein>
<keyword evidence="4" id="KW-1185">Reference proteome</keyword>
<dbReference type="AlphaFoldDB" id="A0ABD5VI64"/>
<name>A0ABD5VI64_9EURY</name>
<dbReference type="InterPro" id="IPR006016">
    <property type="entry name" value="UspA"/>
</dbReference>
<organism evidence="3 4">
    <name type="scientific">Halorubellus litoreus</name>
    <dbReference type="NCBI Taxonomy" id="755308"/>
    <lineage>
        <taxon>Archaea</taxon>
        <taxon>Methanobacteriati</taxon>
        <taxon>Methanobacteriota</taxon>
        <taxon>Stenosarchaea group</taxon>
        <taxon>Halobacteria</taxon>
        <taxon>Halobacteriales</taxon>
        <taxon>Halorubellaceae</taxon>
        <taxon>Halorubellus</taxon>
    </lineage>
</organism>
<evidence type="ECO:0000313" key="4">
    <source>
        <dbReference type="Proteomes" id="UP001596395"/>
    </source>
</evidence>
<comment type="similarity">
    <text evidence="1">Belongs to the universal stress protein A family.</text>
</comment>
<accession>A0ABD5VI64</accession>
<sequence length="142" mass="15409">MHVLVPYDDSEGSEHALEHALDQYPDATVTLLHVIDLVDAGYASPVDGTLPGFWEEWFENEQAASEQLFESAREKAGDAGADLRTESVVGRPTRAINDYAEDNDVDHIVMGSHGRSGVTRVLLGSVAEGVVRRAPVPVTIVR</sequence>
<dbReference type="Pfam" id="PF00582">
    <property type="entry name" value="Usp"/>
    <property type="match status" value="1"/>
</dbReference>
<dbReference type="RefSeq" id="WP_336351121.1">
    <property type="nucleotide sequence ID" value="NZ_JAZAQL010000003.1"/>
</dbReference>